<reference evidence="3" key="1">
    <citation type="journal article" date="2019" name="Int. J. Syst. Evol. Microbiol.">
        <title>The Global Catalogue of Microorganisms (GCM) 10K type strain sequencing project: providing services to taxonomists for standard genome sequencing and annotation.</title>
        <authorList>
            <consortium name="The Broad Institute Genomics Platform"/>
            <consortium name="The Broad Institute Genome Sequencing Center for Infectious Disease"/>
            <person name="Wu L."/>
            <person name="Ma J."/>
        </authorList>
    </citation>
    <scope>NUCLEOTIDE SEQUENCE [LARGE SCALE GENOMIC DNA]</scope>
    <source>
        <strain evidence="3">CGMCC 1.12286</strain>
    </source>
</reference>
<name>A0ABW4JIC3_9BACL</name>
<evidence type="ECO:0000313" key="2">
    <source>
        <dbReference type="EMBL" id="MFD1676066.1"/>
    </source>
</evidence>
<accession>A0ABW4JIC3</accession>
<keyword evidence="1" id="KW-0812">Transmembrane</keyword>
<feature type="transmembrane region" description="Helical" evidence="1">
    <location>
        <begin position="7"/>
        <end position="28"/>
    </location>
</feature>
<proteinExistence type="predicted"/>
<sequence>MEALFTRFYLIFAGLFIILGGLATVTWWTTANYVQEAAQDGAHVGAISSNTSALTSAVQNQISLQLPSSGGGNTYFNPATDIQTNSTFGSAQQETQVVVTYHMPLLGPIGNLLGINWTIPITKDAIQVNDYQNNGLQAQLSQVPPSMVGINQVVMNAAGNNLSLQITGYGFASPPSGVPGTTMGTFFSFSDITQGWNAGTPQSGLNVTYGTWTPSSILVTGIQNYGKGTIVINPGDHCSVTVTSSFGTTTFYFIANPAGTTNYSAQINATPQNPQIKQQVTLTASSSVNGNGTNGIGIYDVTTSQYLAWSGSGETVQALVSEGTPQSQTYEAYFGPQNNISAALATSPVAGVTWGQVEPQNPITAVLYPLATGAQLDVFGTGLTGASVSGTGLSSSTILSDDELQATAASTSDVTGVVTYADGTQVSFTAVVE</sequence>
<keyword evidence="1" id="KW-0472">Membrane</keyword>
<keyword evidence="1" id="KW-1133">Transmembrane helix</keyword>
<evidence type="ECO:0000256" key="1">
    <source>
        <dbReference type="SAM" id="Phobius"/>
    </source>
</evidence>
<evidence type="ECO:0000313" key="3">
    <source>
        <dbReference type="Proteomes" id="UP001597079"/>
    </source>
</evidence>
<gene>
    <name evidence="2" type="ORF">ACFSB2_15285</name>
</gene>
<keyword evidence="3" id="KW-1185">Reference proteome</keyword>
<dbReference type="EMBL" id="JBHUCX010000043">
    <property type="protein sequence ID" value="MFD1676066.1"/>
    <property type="molecule type" value="Genomic_DNA"/>
</dbReference>
<dbReference type="RefSeq" id="WP_377943959.1">
    <property type="nucleotide sequence ID" value="NZ_JBHUCX010000043.1"/>
</dbReference>
<comment type="caution">
    <text evidence="2">The sequence shown here is derived from an EMBL/GenBank/DDBJ whole genome shotgun (WGS) entry which is preliminary data.</text>
</comment>
<protein>
    <submittedName>
        <fullName evidence="2">Uncharacterized protein</fullName>
    </submittedName>
</protein>
<organism evidence="2 3">
    <name type="scientific">Alicyclobacillus fodiniaquatilis</name>
    <dbReference type="NCBI Taxonomy" id="1661150"/>
    <lineage>
        <taxon>Bacteria</taxon>
        <taxon>Bacillati</taxon>
        <taxon>Bacillota</taxon>
        <taxon>Bacilli</taxon>
        <taxon>Bacillales</taxon>
        <taxon>Alicyclobacillaceae</taxon>
        <taxon>Alicyclobacillus</taxon>
    </lineage>
</organism>
<dbReference type="Proteomes" id="UP001597079">
    <property type="component" value="Unassembled WGS sequence"/>
</dbReference>